<name>A0A939DB95_CLOAM</name>
<dbReference type="GO" id="GO:0006576">
    <property type="term" value="P:biogenic amine metabolic process"/>
    <property type="evidence" value="ECO:0007669"/>
    <property type="project" value="InterPro"/>
</dbReference>
<dbReference type="CDD" id="cd00882">
    <property type="entry name" value="Ras_like_GTPase"/>
    <property type="match status" value="1"/>
</dbReference>
<accession>A0A939DB95</accession>
<keyword evidence="3" id="KW-1185">Reference proteome</keyword>
<evidence type="ECO:0000313" key="2">
    <source>
        <dbReference type="EMBL" id="MBN7774570.1"/>
    </source>
</evidence>
<dbReference type="InterPro" id="IPR027417">
    <property type="entry name" value="P-loop_NTPase"/>
</dbReference>
<dbReference type="SUPFAM" id="SSF52540">
    <property type="entry name" value="P-loop containing nucleoside triphosphate hydrolases"/>
    <property type="match status" value="1"/>
</dbReference>
<reference evidence="2" key="1">
    <citation type="submission" date="2021-02" db="EMBL/GenBank/DDBJ databases">
        <title>Abyssanaerobacter marinus gen.nov., sp., nov, anaerobic bacterium isolated from the Onnuri vent field of Indian Ocean and suggestion of Mogibacteriaceae fam. nov., and proposal of reclassification of ambiguous this family's genus member.</title>
        <authorList>
            <person name="Kim Y.J."/>
            <person name="Yang J.-A."/>
        </authorList>
    </citation>
    <scope>NUCLEOTIDE SEQUENCE</scope>
    <source>
        <strain evidence="2">DSM 2634</strain>
    </source>
</reference>
<comment type="caution">
    <text evidence="2">The sequence shown here is derived from an EMBL/GenBank/DDBJ whole genome shotgun (WGS) entry which is preliminary data.</text>
</comment>
<dbReference type="PANTHER" id="PTHR40453:SF1">
    <property type="entry name" value="PROTEIN YOEF"/>
    <property type="match status" value="1"/>
</dbReference>
<organism evidence="2 3">
    <name type="scientific">Clostridium aminobutyricum</name>
    <dbReference type="NCBI Taxonomy" id="33953"/>
    <lineage>
        <taxon>Bacteria</taxon>
        <taxon>Bacillati</taxon>
        <taxon>Bacillota</taxon>
        <taxon>Clostridia</taxon>
        <taxon>Eubacteriales</taxon>
        <taxon>Clostridiaceae</taxon>
        <taxon>Clostridium</taxon>
    </lineage>
</organism>
<evidence type="ECO:0000313" key="3">
    <source>
        <dbReference type="Proteomes" id="UP000664545"/>
    </source>
</evidence>
<keyword evidence="1" id="KW-0547">Nucleotide-binding</keyword>
<dbReference type="PANTHER" id="PTHR40453">
    <property type="entry name" value="PROTEIN YOEF"/>
    <property type="match status" value="1"/>
</dbReference>
<dbReference type="GO" id="GO:0005524">
    <property type="term" value="F:ATP binding"/>
    <property type="evidence" value="ECO:0007669"/>
    <property type="project" value="UniProtKB-UniRule"/>
</dbReference>
<evidence type="ECO:0000256" key="1">
    <source>
        <dbReference type="PIRNR" id="PIRNR036409"/>
    </source>
</evidence>
<dbReference type="EMBL" id="JAFJZZ010000011">
    <property type="protein sequence ID" value="MBN7774570.1"/>
    <property type="molecule type" value="Genomic_DNA"/>
</dbReference>
<comment type="similarity">
    <text evidence="1">Belongs to the EutP/PduV family.</text>
</comment>
<dbReference type="Pfam" id="PF10662">
    <property type="entry name" value="PduV-EutP"/>
    <property type="match status" value="1"/>
</dbReference>
<proteinExistence type="inferred from homology"/>
<dbReference type="AlphaFoldDB" id="A0A939DB95"/>
<sequence length="148" mass="16649">MRRKRVMVMGPTNCGKTTLVNALNNFKGPLRKTPDMIYGPKTIDVPASYIENAWMYKHVIAAAQDASHVLILVDQSRPIEVYSPGLAKIFHCPVVGIISKCDLKPENEEVCIKQLNRMGVPEPYFKISIPNGIGLEPLQKVLFKNHYE</sequence>
<dbReference type="Gene3D" id="3.40.50.300">
    <property type="entry name" value="P-loop containing nucleotide triphosphate hydrolases"/>
    <property type="match status" value="1"/>
</dbReference>
<dbReference type="RefSeq" id="WP_206583410.1">
    <property type="nucleotide sequence ID" value="NZ_JAFJZZ010000011.1"/>
</dbReference>
<dbReference type="PIRSF" id="PIRSF036409">
    <property type="entry name" value="EutP_PduV"/>
    <property type="match status" value="1"/>
</dbReference>
<dbReference type="InterPro" id="IPR012381">
    <property type="entry name" value="EutP_PduV"/>
</dbReference>
<gene>
    <name evidence="2" type="ORF">JYB65_14475</name>
</gene>
<dbReference type="Proteomes" id="UP000664545">
    <property type="component" value="Unassembled WGS sequence"/>
</dbReference>
<protein>
    <submittedName>
        <fullName evidence="2">Ethanolamine utilization protein EutP</fullName>
    </submittedName>
</protein>